<organism evidence="1 2">
    <name type="scientific">Cardiobacterium hominis</name>
    <dbReference type="NCBI Taxonomy" id="2718"/>
    <lineage>
        <taxon>Bacteria</taxon>
        <taxon>Pseudomonadati</taxon>
        <taxon>Pseudomonadota</taxon>
        <taxon>Gammaproteobacteria</taxon>
        <taxon>Cardiobacteriales</taxon>
        <taxon>Cardiobacteriaceae</taxon>
        <taxon>Cardiobacterium</taxon>
    </lineage>
</organism>
<dbReference type="InterPro" id="IPR029052">
    <property type="entry name" value="Metallo-depent_PP-like"/>
</dbReference>
<name>A0A1C3H1U2_9GAMM</name>
<accession>A0A1C3H1U2</accession>
<dbReference type="AlphaFoldDB" id="A0A1C3H1U2"/>
<keyword evidence="1" id="KW-0378">Hydrolase</keyword>
<dbReference type="RefSeq" id="WP_079538789.1">
    <property type="nucleotide sequence ID" value="NZ_FKLO01000011.1"/>
</dbReference>
<evidence type="ECO:0000313" key="1">
    <source>
        <dbReference type="EMBL" id="SAM57030.1"/>
    </source>
</evidence>
<sequence length="219" mass="25469">MCQIYFTSDLHFSHHNIAKFCPQFRPHTNVDEMNEALIAYWNATVQPEDIVYNLGDISFARDVPAIAKVMRRLNGQHHLIFGNHDNVIMRNSKYFLTTKKDDGNPMLSSMQHYLKLHLEMLSEPLILFHYPIQEWDGCHKGWYHLYGHLHDRMAKIPGRLLNVGYDLHGRFLTPSDIEGFLERLPKVEYFGEAAITASAATAEAAKEEIWAELLRLNYR</sequence>
<proteinExistence type="predicted"/>
<dbReference type="EMBL" id="FKLO01000011">
    <property type="protein sequence ID" value="SAM57030.1"/>
    <property type="molecule type" value="Genomic_DNA"/>
</dbReference>
<dbReference type="Proteomes" id="UP000190837">
    <property type="component" value="Unassembled WGS sequence"/>
</dbReference>
<protein>
    <submittedName>
        <fullName evidence="1">Phosphohydrolase (MutT/nudix family protein)</fullName>
    </submittedName>
</protein>
<reference evidence="2" key="1">
    <citation type="submission" date="2016-04" db="EMBL/GenBank/DDBJ databases">
        <authorList>
            <person name="Tagini F."/>
        </authorList>
    </citation>
    <scope>NUCLEOTIDE SEQUENCE [LARGE SCALE GENOMIC DNA]</scope>
    <source>
        <strain evidence="2">CHUV0807</strain>
    </source>
</reference>
<dbReference type="Gene3D" id="3.60.21.10">
    <property type="match status" value="1"/>
</dbReference>
<dbReference type="GO" id="GO:0016787">
    <property type="term" value="F:hydrolase activity"/>
    <property type="evidence" value="ECO:0007669"/>
    <property type="project" value="UniProtKB-KW"/>
</dbReference>
<evidence type="ECO:0000313" key="2">
    <source>
        <dbReference type="Proteomes" id="UP000190837"/>
    </source>
</evidence>
<gene>
    <name evidence="1" type="ORF">CHUV0807_0120</name>
</gene>
<dbReference type="SUPFAM" id="SSF56300">
    <property type="entry name" value="Metallo-dependent phosphatases"/>
    <property type="match status" value="1"/>
</dbReference>